<evidence type="ECO:0000256" key="4">
    <source>
        <dbReference type="ARBA" id="ARBA00022989"/>
    </source>
</evidence>
<proteinExistence type="predicted"/>
<dbReference type="CDD" id="cd06174">
    <property type="entry name" value="MFS"/>
    <property type="match status" value="1"/>
</dbReference>
<reference evidence="8 9" key="1">
    <citation type="submission" date="2019-03" db="EMBL/GenBank/DDBJ databases">
        <title>Genomic Encyclopedia of Type Strains, Phase IV (KMG-IV): sequencing the most valuable type-strain genomes for metagenomic binning, comparative biology and taxonomic classification.</title>
        <authorList>
            <person name="Goeker M."/>
        </authorList>
    </citation>
    <scope>NUCLEOTIDE SEQUENCE [LARGE SCALE GENOMIC DNA]</scope>
    <source>
        <strain evidence="8 9">DSM 12121</strain>
    </source>
</reference>
<keyword evidence="4 6" id="KW-1133">Transmembrane helix</keyword>
<keyword evidence="9" id="KW-1185">Reference proteome</keyword>
<dbReference type="InterPro" id="IPR036259">
    <property type="entry name" value="MFS_trans_sf"/>
</dbReference>
<dbReference type="Proteomes" id="UP000295129">
    <property type="component" value="Unassembled WGS sequence"/>
</dbReference>
<evidence type="ECO:0000313" key="9">
    <source>
        <dbReference type="Proteomes" id="UP000295129"/>
    </source>
</evidence>
<evidence type="ECO:0000256" key="3">
    <source>
        <dbReference type="ARBA" id="ARBA00022692"/>
    </source>
</evidence>
<dbReference type="RefSeq" id="WP_133587220.1">
    <property type="nucleotide sequence ID" value="NZ_SNVV01000001.1"/>
</dbReference>
<dbReference type="PROSITE" id="PS50850">
    <property type="entry name" value="MFS"/>
    <property type="match status" value="1"/>
</dbReference>
<keyword evidence="2" id="KW-1003">Cell membrane</keyword>
<feature type="transmembrane region" description="Helical" evidence="6">
    <location>
        <begin position="82"/>
        <end position="101"/>
    </location>
</feature>
<evidence type="ECO:0000313" key="8">
    <source>
        <dbReference type="EMBL" id="TDN56683.1"/>
    </source>
</evidence>
<feature type="transmembrane region" description="Helical" evidence="6">
    <location>
        <begin position="141"/>
        <end position="164"/>
    </location>
</feature>
<comment type="caution">
    <text evidence="8">The sequence shown here is derived from an EMBL/GenBank/DDBJ whole genome shotgun (WGS) entry which is preliminary data.</text>
</comment>
<accession>A0A4R6EFU8</accession>
<feature type="transmembrane region" description="Helical" evidence="6">
    <location>
        <begin position="170"/>
        <end position="189"/>
    </location>
</feature>
<feature type="transmembrane region" description="Helical" evidence="6">
    <location>
        <begin position="379"/>
        <end position="397"/>
    </location>
</feature>
<sequence>MPYARSSGGPAAQTSWPAVLAATLCGVAVAANVGKVAITLDLLRSHFHLDLLRAGWVSSAINSLAVSVALAFGMLGDRLGALRLCLSGLCVALLGGVAALFSTDYASLLASRIAEGAGYMAVAVSAPALLSAASTPRDRRFALGIWGAYMPAGIGLVMILTPLLTRLGGWQAVWLFTLALLAATAVGLLRFRTHYRIPPPAPDAAPILSSARQALGNPLPWLLAFSFACWSLQHFTLIVWLPTFLRDQRSLSPEWVALLSCVMVLVNVPGNLLGGTLLQRNLPRGYLIAAASVVTGLSAVGVFSPGLPDALRYLCCLLVSFTGGLVPSSVLSSTASLARSPRQIGTLQGLFMQGANLGQFVGPPMIAAAVAARGDWQDAMALPVGAAIIAIGLGLAVHRLERRQQRAQVATA</sequence>
<dbReference type="Pfam" id="PF07690">
    <property type="entry name" value="MFS_1"/>
    <property type="match status" value="1"/>
</dbReference>
<dbReference type="Gene3D" id="1.20.1250.20">
    <property type="entry name" value="MFS general substrate transporter like domains"/>
    <property type="match status" value="2"/>
</dbReference>
<dbReference type="OrthoDB" id="8586858at2"/>
<evidence type="ECO:0000256" key="5">
    <source>
        <dbReference type="ARBA" id="ARBA00023136"/>
    </source>
</evidence>
<dbReference type="EMBL" id="SNVV01000001">
    <property type="protein sequence ID" value="TDN56683.1"/>
    <property type="molecule type" value="Genomic_DNA"/>
</dbReference>
<dbReference type="InterPro" id="IPR050189">
    <property type="entry name" value="MFS_Efflux_Transporters"/>
</dbReference>
<dbReference type="PANTHER" id="PTHR43124">
    <property type="entry name" value="PURINE EFFLUX PUMP PBUE"/>
    <property type="match status" value="1"/>
</dbReference>
<evidence type="ECO:0000256" key="6">
    <source>
        <dbReference type="SAM" id="Phobius"/>
    </source>
</evidence>
<dbReference type="PANTHER" id="PTHR43124:SF3">
    <property type="entry name" value="CHLORAMPHENICOL EFFLUX PUMP RV0191"/>
    <property type="match status" value="1"/>
</dbReference>
<name>A0A4R6EFU8_9RHOO</name>
<dbReference type="GO" id="GO:0005886">
    <property type="term" value="C:plasma membrane"/>
    <property type="evidence" value="ECO:0007669"/>
    <property type="project" value="UniProtKB-SubCell"/>
</dbReference>
<feature type="transmembrane region" description="Helical" evidence="6">
    <location>
        <begin position="113"/>
        <end position="134"/>
    </location>
</feature>
<feature type="transmembrane region" description="Helical" evidence="6">
    <location>
        <begin position="255"/>
        <end position="274"/>
    </location>
</feature>
<feature type="transmembrane region" description="Helical" evidence="6">
    <location>
        <begin position="286"/>
        <end position="304"/>
    </location>
</feature>
<dbReference type="InterPro" id="IPR020846">
    <property type="entry name" value="MFS_dom"/>
</dbReference>
<dbReference type="SUPFAM" id="SSF103473">
    <property type="entry name" value="MFS general substrate transporter"/>
    <property type="match status" value="1"/>
</dbReference>
<evidence type="ECO:0000259" key="7">
    <source>
        <dbReference type="PROSITE" id="PS50850"/>
    </source>
</evidence>
<keyword evidence="3 6" id="KW-0812">Transmembrane</keyword>
<feature type="transmembrane region" description="Helical" evidence="6">
    <location>
        <begin position="54"/>
        <end position="75"/>
    </location>
</feature>
<protein>
    <submittedName>
        <fullName evidence="8">Cyanate permease</fullName>
    </submittedName>
</protein>
<feature type="transmembrane region" description="Helical" evidence="6">
    <location>
        <begin position="221"/>
        <end position="243"/>
    </location>
</feature>
<dbReference type="AlphaFoldDB" id="A0A4R6EFU8"/>
<comment type="subcellular location">
    <subcellularLocation>
        <location evidence="1">Cell membrane</location>
        <topology evidence="1">Multi-pass membrane protein</topology>
    </subcellularLocation>
</comment>
<feature type="domain" description="Major facilitator superfamily (MFS) profile" evidence="7">
    <location>
        <begin position="18"/>
        <end position="404"/>
    </location>
</feature>
<organism evidence="8 9">
    <name type="scientific">Azoarcus indigens</name>
    <dbReference type="NCBI Taxonomy" id="29545"/>
    <lineage>
        <taxon>Bacteria</taxon>
        <taxon>Pseudomonadati</taxon>
        <taxon>Pseudomonadota</taxon>
        <taxon>Betaproteobacteria</taxon>
        <taxon>Rhodocyclales</taxon>
        <taxon>Zoogloeaceae</taxon>
        <taxon>Azoarcus</taxon>
    </lineage>
</organism>
<dbReference type="InterPro" id="IPR011701">
    <property type="entry name" value="MFS"/>
</dbReference>
<gene>
    <name evidence="8" type="ORF">C7389_10162</name>
</gene>
<dbReference type="GO" id="GO:0022857">
    <property type="term" value="F:transmembrane transporter activity"/>
    <property type="evidence" value="ECO:0007669"/>
    <property type="project" value="InterPro"/>
</dbReference>
<keyword evidence="5 6" id="KW-0472">Membrane</keyword>
<evidence type="ECO:0000256" key="1">
    <source>
        <dbReference type="ARBA" id="ARBA00004651"/>
    </source>
</evidence>
<evidence type="ECO:0000256" key="2">
    <source>
        <dbReference type="ARBA" id="ARBA00022475"/>
    </source>
</evidence>